<protein>
    <recommendedName>
        <fullName evidence="3">ParB/Sulfiredoxin domain-containing protein</fullName>
    </recommendedName>
</protein>
<name>A0ABX9KJ04_9FUSO</name>
<dbReference type="CDD" id="cd16387">
    <property type="entry name" value="ParB_N_Srx"/>
    <property type="match status" value="1"/>
</dbReference>
<dbReference type="Proteomes" id="UP000263486">
    <property type="component" value="Unassembled WGS sequence"/>
</dbReference>
<gene>
    <name evidence="1" type="ORF">DYH56_04265</name>
</gene>
<dbReference type="Gene3D" id="3.90.1530.30">
    <property type="match status" value="1"/>
</dbReference>
<dbReference type="EMBL" id="QUAJ01000005">
    <property type="protein sequence ID" value="REI42242.1"/>
    <property type="molecule type" value="Genomic_DNA"/>
</dbReference>
<proteinExistence type="predicted"/>
<keyword evidence="2" id="KW-1185">Reference proteome</keyword>
<dbReference type="RefSeq" id="WP_114641620.1">
    <property type="nucleotide sequence ID" value="NZ_JAACIO010000005.1"/>
</dbReference>
<accession>A0ABX9KJ04</accession>
<evidence type="ECO:0008006" key="3">
    <source>
        <dbReference type="Google" id="ProtNLM"/>
    </source>
</evidence>
<dbReference type="InterPro" id="IPR036086">
    <property type="entry name" value="ParB/Sulfiredoxin_sf"/>
</dbReference>
<sequence>MGKNIVIEIEKIILDSKNPRLQTIYNTKEKTLQELIQTQGEKLYNLALSISKNGLSPIENIAVIPENGKYVVIEGNRRIAAIMILKDPKLLETTDRRLYERILKIKNKTYPKNISAVSFDTVESAAEWISLKHTGENGGAGIVEWKPENKRLFDARVGNEETLSSKVIKCFLETTKFNENFKNRLGRLKWSVLDRVLSDPDMRDFFNIIGKKGSYNVENLNLEKFEKFIYDQVIRNPKADEVRNKNDRIDYIDKILDINPEPTFIKSNIEVKKAKRHNKKDYNFNDENAEIINEKEKKRKQVKEMSASRNRTKLIPLETKLVIKNQKLNSLYKELKKCKLQEYPLLVNCSFRIFLELTLDYYIETNNVPKHKTLLGKLEKVLEDLLKKEYINKNYKKTVYTKASSERSILSIGSLNAVVHSAQILDHGDLKLAWDVYENLFKKIYEKN</sequence>
<organism evidence="1 2">
    <name type="scientific">Psychrilyobacter piezotolerans</name>
    <dbReference type="NCBI Taxonomy" id="2293438"/>
    <lineage>
        <taxon>Bacteria</taxon>
        <taxon>Fusobacteriati</taxon>
        <taxon>Fusobacteriota</taxon>
        <taxon>Fusobacteriia</taxon>
        <taxon>Fusobacteriales</taxon>
        <taxon>Fusobacteriaceae</taxon>
        <taxon>Psychrilyobacter</taxon>
    </lineage>
</organism>
<dbReference type="SUPFAM" id="SSF110849">
    <property type="entry name" value="ParB/Sulfiredoxin"/>
    <property type="match status" value="1"/>
</dbReference>
<reference evidence="1 2" key="1">
    <citation type="submission" date="2018-08" db="EMBL/GenBank/DDBJ databases">
        <title>Draft genome sequence of Psychrilyobacter sp. strain SD5 isolated from Black Sea water.</title>
        <authorList>
            <person name="Yadav S."/>
            <person name="Villanueva L."/>
            <person name="Damste J.S.S."/>
        </authorList>
    </citation>
    <scope>NUCLEOTIDE SEQUENCE [LARGE SCALE GENOMIC DNA]</scope>
    <source>
        <strain evidence="1 2">SD5</strain>
    </source>
</reference>
<evidence type="ECO:0000313" key="2">
    <source>
        <dbReference type="Proteomes" id="UP000263486"/>
    </source>
</evidence>
<evidence type="ECO:0000313" key="1">
    <source>
        <dbReference type="EMBL" id="REI42242.1"/>
    </source>
</evidence>
<comment type="caution">
    <text evidence="1">The sequence shown here is derived from an EMBL/GenBank/DDBJ whole genome shotgun (WGS) entry which is preliminary data.</text>
</comment>